<sequence>MSSGEDKLPAEDCSGSSGPRLRWRGRGSALNPGNRFEGREVEADGETLDADLAEQTGEAMARHGACLGGVLKDEGGRTLPLRVVETEVFEDDTKSILNRVNSPDLNFRWTLNPYRGCEHGCVYCYARPDHEYLGFSSGLDFETKIVAKPRAAALLRASLGRSSWIAEPIALSGDTDCYQPLEAKLRLTRACLEVMAEARQPVSVITKSRLVLRDVDLLSSLNRFGCVHVAVSLTTLDPRLSGLMEPRAASPAHRLETIRVLSEAGLPVAVMTAPVVPGLNDRELPSLLEAAAEAGARSAGYVLLRLPHQIKALFLDWLERDLPRSAQRIESLIRQTRGGRLYDSAFGVRGRGLGPVAEQIGALFAAMARKHGLDRGMPAYDPSHFRRPEKDGSQGRLF</sequence>
<name>A0A518BV69_9BACT</name>
<keyword evidence="3" id="KW-0411">Iron-sulfur</keyword>
<evidence type="ECO:0000256" key="2">
    <source>
        <dbReference type="ARBA" id="ARBA00023004"/>
    </source>
</evidence>
<dbReference type="Pfam" id="PF04055">
    <property type="entry name" value="Radical_SAM"/>
    <property type="match status" value="1"/>
</dbReference>
<dbReference type="InterPro" id="IPR006638">
    <property type="entry name" value="Elp3/MiaA/NifB-like_rSAM"/>
</dbReference>
<dbReference type="EMBL" id="CP036280">
    <property type="protein sequence ID" value="QDU70882.1"/>
    <property type="molecule type" value="Genomic_DNA"/>
</dbReference>
<dbReference type="NCBIfam" id="NF033668">
    <property type="entry name" value="rSAM_PA0069"/>
    <property type="match status" value="1"/>
</dbReference>
<dbReference type="SUPFAM" id="SSF102114">
    <property type="entry name" value="Radical SAM enzymes"/>
    <property type="match status" value="1"/>
</dbReference>
<feature type="domain" description="Radical SAM core" evidence="5">
    <location>
        <begin position="103"/>
        <end position="340"/>
    </location>
</feature>
<dbReference type="RefSeq" id="WP_145445022.1">
    <property type="nucleotide sequence ID" value="NZ_CP036280.1"/>
</dbReference>
<dbReference type="SFLD" id="SFLDG01084">
    <property type="entry name" value="Uncharacterised_Radical_SAM_Su"/>
    <property type="match status" value="1"/>
</dbReference>
<reference evidence="6 7" key="1">
    <citation type="submission" date="2019-02" db="EMBL/GenBank/DDBJ databases">
        <title>Deep-cultivation of Planctomycetes and their phenomic and genomic characterization uncovers novel biology.</title>
        <authorList>
            <person name="Wiegand S."/>
            <person name="Jogler M."/>
            <person name="Boedeker C."/>
            <person name="Pinto D."/>
            <person name="Vollmers J."/>
            <person name="Rivas-Marin E."/>
            <person name="Kohn T."/>
            <person name="Peeters S.H."/>
            <person name="Heuer A."/>
            <person name="Rast P."/>
            <person name="Oberbeckmann S."/>
            <person name="Bunk B."/>
            <person name="Jeske O."/>
            <person name="Meyerdierks A."/>
            <person name="Storesund J.E."/>
            <person name="Kallscheuer N."/>
            <person name="Luecker S."/>
            <person name="Lage O.M."/>
            <person name="Pohl T."/>
            <person name="Merkel B.J."/>
            <person name="Hornburger P."/>
            <person name="Mueller R.-W."/>
            <person name="Bruemmer F."/>
            <person name="Labrenz M."/>
            <person name="Spormann A.M."/>
            <person name="Op den Camp H."/>
            <person name="Overmann J."/>
            <person name="Amann R."/>
            <person name="Jetten M.S.M."/>
            <person name="Mascher T."/>
            <person name="Medema M.H."/>
            <person name="Devos D.P."/>
            <person name="Kaster A.-K."/>
            <person name="Ovreas L."/>
            <person name="Rohde M."/>
            <person name="Galperin M.Y."/>
            <person name="Jogler C."/>
        </authorList>
    </citation>
    <scope>NUCLEOTIDE SEQUENCE [LARGE SCALE GENOMIC DNA]</scope>
    <source>
        <strain evidence="6 7">Pan265</strain>
    </source>
</reference>
<dbReference type="CDD" id="cd01335">
    <property type="entry name" value="Radical_SAM"/>
    <property type="match status" value="1"/>
</dbReference>
<dbReference type="GO" id="GO:0003824">
    <property type="term" value="F:catalytic activity"/>
    <property type="evidence" value="ECO:0007669"/>
    <property type="project" value="InterPro"/>
</dbReference>
<dbReference type="KEGG" id="mcad:Pan265_07230"/>
<keyword evidence="1" id="KW-0479">Metal-binding</keyword>
<evidence type="ECO:0000259" key="5">
    <source>
        <dbReference type="PROSITE" id="PS51918"/>
    </source>
</evidence>
<dbReference type="GO" id="GO:0046872">
    <property type="term" value="F:metal ion binding"/>
    <property type="evidence" value="ECO:0007669"/>
    <property type="project" value="UniProtKB-KW"/>
</dbReference>
<dbReference type="PROSITE" id="PS51918">
    <property type="entry name" value="RADICAL_SAM"/>
    <property type="match status" value="1"/>
</dbReference>
<evidence type="ECO:0000256" key="1">
    <source>
        <dbReference type="ARBA" id="ARBA00022723"/>
    </source>
</evidence>
<evidence type="ECO:0000313" key="6">
    <source>
        <dbReference type="EMBL" id="QDU70882.1"/>
    </source>
</evidence>
<dbReference type="Gene3D" id="3.80.30.30">
    <property type="match status" value="1"/>
</dbReference>
<organism evidence="6 7">
    <name type="scientific">Mucisphaera calidilacus</name>
    <dbReference type="NCBI Taxonomy" id="2527982"/>
    <lineage>
        <taxon>Bacteria</taxon>
        <taxon>Pseudomonadati</taxon>
        <taxon>Planctomycetota</taxon>
        <taxon>Phycisphaerae</taxon>
        <taxon>Phycisphaerales</taxon>
        <taxon>Phycisphaeraceae</taxon>
        <taxon>Mucisphaera</taxon>
    </lineage>
</organism>
<accession>A0A518BV69</accession>
<dbReference type="Proteomes" id="UP000320386">
    <property type="component" value="Chromosome"/>
</dbReference>
<gene>
    <name evidence="6" type="ORF">Pan265_07230</name>
</gene>
<dbReference type="InterPro" id="IPR058240">
    <property type="entry name" value="rSAM_sf"/>
</dbReference>
<dbReference type="PANTHER" id="PTHR43432">
    <property type="entry name" value="SLR0285 PROTEIN"/>
    <property type="match status" value="1"/>
</dbReference>
<dbReference type="InterPro" id="IPR040086">
    <property type="entry name" value="MJ0683-like"/>
</dbReference>
<proteinExistence type="predicted"/>
<dbReference type="OrthoDB" id="9785699at2"/>
<feature type="compositionally biased region" description="Basic and acidic residues" evidence="4">
    <location>
        <begin position="383"/>
        <end position="398"/>
    </location>
</feature>
<dbReference type="AlphaFoldDB" id="A0A518BV69"/>
<evidence type="ECO:0000313" key="7">
    <source>
        <dbReference type="Proteomes" id="UP000320386"/>
    </source>
</evidence>
<dbReference type="InterPro" id="IPR007197">
    <property type="entry name" value="rSAM"/>
</dbReference>
<evidence type="ECO:0000256" key="3">
    <source>
        <dbReference type="ARBA" id="ARBA00023014"/>
    </source>
</evidence>
<feature type="compositionally biased region" description="Basic and acidic residues" evidence="4">
    <location>
        <begin position="1"/>
        <end position="10"/>
    </location>
</feature>
<dbReference type="PANTHER" id="PTHR43432:SF3">
    <property type="entry name" value="SLR0285 PROTEIN"/>
    <property type="match status" value="1"/>
</dbReference>
<evidence type="ECO:0000256" key="4">
    <source>
        <dbReference type="SAM" id="MobiDB-lite"/>
    </source>
</evidence>
<feature type="region of interest" description="Disordered" evidence="4">
    <location>
        <begin position="378"/>
        <end position="398"/>
    </location>
</feature>
<protein>
    <submittedName>
        <fullName evidence="6">Radical SAM superfamily protein</fullName>
    </submittedName>
</protein>
<keyword evidence="7" id="KW-1185">Reference proteome</keyword>
<feature type="region of interest" description="Disordered" evidence="4">
    <location>
        <begin position="1"/>
        <end position="42"/>
    </location>
</feature>
<keyword evidence="2" id="KW-0408">Iron</keyword>
<dbReference type="SMART" id="SM00729">
    <property type="entry name" value="Elp3"/>
    <property type="match status" value="1"/>
</dbReference>
<dbReference type="SFLD" id="SFLDS00029">
    <property type="entry name" value="Radical_SAM"/>
    <property type="match status" value="1"/>
</dbReference>
<dbReference type="GO" id="GO:0051536">
    <property type="term" value="F:iron-sulfur cluster binding"/>
    <property type="evidence" value="ECO:0007669"/>
    <property type="project" value="UniProtKB-KW"/>
</dbReference>